<proteinExistence type="predicted"/>
<reference evidence="1 2" key="1">
    <citation type="submission" date="2020-08" db="EMBL/GenBank/DDBJ databases">
        <title>Phenotypic and transcriptomic analysis of seven clinical Stenotrophomonas maltophilia isolates identify a small set of shared and commonly regulated genes involved in biofilm lifestyle.</title>
        <authorList>
            <person name="Alio I."/>
            <person name="Gudzuhn M."/>
            <person name="Streit W."/>
        </authorList>
    </citation>
    <scope>NUCLEOTIDE SEQUENCE [LARGE SCALE GENOMIC DNA]</scope>
    <source>
        <strain evidence="1 2">UHH_SKK55</strain>
    </source>
</reference>
<name>A0AAX1IL49_STEMA</name>
<protein>
    <submittedName>
        <fullName evidence="1">Uncharacterized protein</fullName>
    </submittedName>
</protein>
<gene>
    <name evidence="1" type="ORF">GPNADHDJ_03998</name>
</gene>
<dbReference type="Proteomes" id="UP000515598">
    <property type="component" value="Chromosome"/>
</dbReference>
<accession>A0AAX1IL49</accession>
<dbReference type="EMBL" id="CP060025">
    <property type="protein sequence ID" value="QNG79745.1"/>
    <property type="molecule type" value="Genomic_DNA"/>
</dbReference>
<organism evidence="1 2">
    <name type="scientific">Stenotrophomonas maltophilia</name>
    <name type="common">Pseudomonas maltophilia</name>
    <name type="synonym">Xanthomonas maltophilia</name>
    <dbReference type="NCBI Taxonomy" id="40324"/>
    <lineage>
        <taxon>Bacteria</taxon>
        <taxon>Pseudomonadati</taxon>
        <taxon>Pseudomonadota</taxon>
        <taxon>Gammaproteobacteria</taxon>
        <taxon>Lysobacterales</taxon>
        <taxon>Lysobacteraceae</taxon>
        <taxon>Stenotrophomonas</taxon>
        <taxon>Stenotrophomonas maltophilia group</taxon>
    </lineage>
</organism>
<evidence type="ECO:0000313" key="1">
    <source>
        <dbReference type="EMBL" id="QNG79745.1"/>
    </source>
</evidence>
<dbReference type="RefSeq" id="WP_154350590.1">
    <property type="nucleotide sequence ID" value="NZ_CP040433.1"/>
</dbReference>
<sequence>MNAKFHKSVDASPSLKALDDARRAREVASYKNDPSRPMPVVFKVRENGGRIAWPHKFR</sequence>
<dbReference type="AlphaFoldDB" id="A0AAX1IL49"/>
<evidence type="ECO:0000313" key="2">
    <source>
        <dbReference type="Proteomes" id="UP000515598"/>
    </source>
</evidence>